<comment type="caution">
    <text evidence="1">The sequence shown here is derived from an EMBL/GenBank/DDBJ whole genome shotgun (WGS) entry which is preliminary data.</text>
</comment>
<evidence type="ECO:0000313" key="2">
    <source>
        <dbReference type="Proteomes" id="UP001459714"/>
    </source>
</evidence>
<evidence type="ECO:0008006" key="3">
    <source>
        <dbReference type="Google" id="ProtNLM"/>
    </source>
</evidence>
<keyword evidence="2" id="KW-1185">Reference proteome</keyword>
<protein>
    <recommendedName>
        <fullName evidence="3">DUF3906 family protein</fullName>
    </recommendedName>
</protein>
<dbReference type="RefSeq" id="WP_342020787.1">
    <property type="nucleotide sequence ID" value="NZ_JBBYAK010000001.1"/>
</dbReference>
<proteinExistence type="predicted"/>
<accession>A0ABU9K4V7</accession>
<sequence>MTKTIVGILADVFLFNNISEGLFMNKYYVVLRTKEKDELLDVVDALSLEEAMAIAETRYEEQMEVRDGLFVFEVNSPLSFNEKNRFVRNSGGEMKILIRF</sequence>
<organism evidence="1 2">
    <name type="scientific">Caldifermentibacillus hisashii</name>
    <dbReference type="NCBI Taxonomy" id="996558"/>
    <lineage>
        <taxon>Bacteria</taxon>
        <taxon>Bacillati</taxon>
        <taxon>Bacillota</taxon>
        <taxon>Bacilli</taxon>
        <taxon>Bacillales</taxon>
        <taxon>Bacillaceae</taxon>
        <taxon>Caldifermentibacillus</taxon>
    </lineage>
</organism>
<reference evidence="1 2" key="1">
    <citation type="submission" date="2024-03" db="EMBL/GenBank/DDBJ databases">
        <title>Bacilli Hybrid Assemblies.</title>
        <authorList>
            <person name="Kovac J."/>
        </authorList>
    </citation>
    <scope>NUCLEOTIDE SEQUENCE [LARGE SCALE GENOMIC DNA]</scope>
    <source>
        <strain evidence="1 2">FSL M8-0022</strain>
    </source>
</reference>
<dbReference type="Proteomes" id="UP001459714">
    <property type="component" value="Unassembled WGS sequence"/>
</dbReference>
<evidence type="ECO:0000313" key="1">
    <source>
        <dbReference type="EMBL" id="MEL3959040.1"/>
    </source>
</evidence>
<dbReference type="EMBL" id="JBBYAK010000001">
    <property type="protein sequence ID" value="MEL3959040.1"/>
    <property type="molecule type" value="Genomic_DNA"/>
</dbReference>
<name>A0ABU9K4V7_9BACI</name>
<gene>
    <name evidence="1" type="ORF">NST17_17950</name>
</gene>